<dbReference type="InterPro" id="IPR036249">
    <property type="entry name" value="Thioredoxin-like_sf"/>
</dbReference>
<dbReference type="EMBL" id="JPIU01000038">
    <property type="protein sequence ID" value="KIO44810.1"/>
    <property type="molecule type" value="Genomic_DNA"/>
</dbReference>
<dbReference type="Proteomes" id="UP000031937">
    <property type="component" value="Unassembled WGS sequence"/>
</dbReference>
<dbReference type="CDD" id="cd02980">
    <property type="entry name" value="TRX_Fd_family"/>
    <property type="match status" value="1"/>
</dbReference>
<evidence type="ECO:0000313" key="2">
    <source>
        <dbReference type="EMBL" id="KIO44810.1"/>
    </source>
</evidence>
<dbReference type="Pfam" id="PF01257">
    <property type="entry name" value="2Fe-2S_thioredx"/>
    <property type="match status" value="1"/>
</dbReference>
<reference evidence="2 4" key="1">
    <citation type="submission" date="2014-07" db="EMBL/GenBank/DDBJ databases">
        <title>Porphyromonadaceae bacterium OUH 308042 = ATCC BAA-2681 = DSM 28342 draft genome.</title>
        <authorList>
            <person name="Sydenham T.V."/>
            <person name="Hasman H."/>
            <person name="Justensen U.S."/>
        </authorList>
    </citation>
    <scope>NUCLEOTIDE SEQUENCE [LARGE SCALE GENOMIC DNA]</scope>
    <source>
        <strain evidence="2 4">OUH 308042</strain>
    </source>
</reference>
<protein>
    <submittedName>
        <fullName evidence="2">Uncharacterized protein</fullName>
    </submittedName>
</protein>
<comment type="caution">
    <text evidence="2">The sequence shown here is derived from an EMBL/GenBank/DDBJ whole genome shotgun (WGS) entry which is preliminary data.</text>
</comment>
<evidence type="ECO:0000313" key="4">
    <source>
        <dbReference type="Proteomes" id="UP000031980"/>
    </source>
</evidence>
<dbReference type="AlphaFoldDB" id="A0A0C3R5A4"/>
<accession>A0A0C3R5A4</accession>
<evidence type="ECO:0000313" key="3">
    <source>
        <dbReference type="Proteomes" id="UP000031937"/>
    </source>
</evidence>
<evidence type="ECO:0000313" key="1">
    <source>
        <dbReference type="EMBL" id="KIO43095.1"/>
    </source>
</evidence>
<sequence>MAKRQIRICLGSSCFSRGNNTNLGIIKKYLSENHLEAEIDFCGHLCEELCSKGPIIRIDDKVYEEVNLSRLYKILQEEFPCN</sequence>
<dbReference type="Gene3D" id="3.40.30.10">
    <property type="entry name" value="Glutaredoxin"/>
    <property type="match status" value="1"/>
</dbReference>
<proteinExistence type="predicted"/>
<dbReference type="EMBL" id="JPIT01000032">
    <property type="protein sequence ID" value="KIO43095.1"/>
    <property type="molecule type" value="Genomic_DNA"/>
</dbReference>
<name>A0A0C3R5A4_9PORP</name>
<dbReference type="RefSeq" id="WP_041504220.1">
    <property type="nucleotide sequence ID" value="NZ_JPIT01000032.1"/>
</dbReference>
<organism evidence="2 4">
    <name type="scientific">Sanguibacteroides justesenii</name>
    <dbReference type="NCBI Taxonomy" id="1547597"/>
    <lineage>
        <taxon>Bacteria</taxon>
        <taxon>Pseudomonadati</taxon>
        <taxon>Bacteroidota</taxon>
        <taxon>Bacteroidia</taxon>
        <taxon>Bacteroidales</taxon>
        <taxon>Porphyromonadaceae</taxon>
        <taxon>Sanguibacteroides</taxon>
    </lineage>
</organism>
<gene>
    <name evidence="2" type="ORF">BA92_07230</name>
    <name evidence="1" type="ORF">IE90_12830</name>
</gene>
<dbReference type="Proteomes" id="UP000031980">
    <property type="component" value="Unassembled WGS sequence"/>
</dbReference>
<reference evidence="1 3" key="2">
    <citation type="submission" date="2014-07" db="EMBL/GenBank/DDBJ databases">
        <title>Porphyromonadaceae bacterium OUH 334697 = ATCC BAA-2682 = DSM 28341 draft genome.</title>
        <authorList>
            <person name="Sydenham T.V."/>
            <person name="Hasman H."/>
            <person name="Justesen U.S."/>
        </authorList>
    </citation>
    <scope>NUCLEOTIDE SEQUENCE [LARGE SCALE GENOMIC DNA]</scope>
    <source>
        <strain evidence="1 3">OUH 334697</strain>
    </source>
</reference>
<dbReference type="SUPFAM" id="SSF52833">
    <property type="entry name" value="Thioredoxin-like"/>
    <property type="match status" value="1"/>
</dbReference>
<dbReference type="OrthoDB" id="9807975at2"/>
<keyword evidence="4" id="KW-1185">Reference proteome</keyword>